<dbReference type="EMBL" id="SNXR01000011">
    <property type="protein sequence ID" value="TDP61185.1"/>
    <property type="molecule type" value="Genomic_DNA"/>
</dbReference>
<sequence length="317" mass="36430">MNLNKEDIKIEKAKHKIFLAQDNFDIKLPNSLFFSEYLKIIKKFGYWFLALENGDLQPLTPGQYYFLGREYATSISYYELRKVIKYKLAWGKYKKYKKDWGDLYLILCQCNNEEIETLSKILKLKSVSKENIIPELISNSKNLLEFFDDHPSYNDILYKIKVKLKLDTKTIEISQIEKSIAIKFLEQALSRMTEEQKIKFEKEIIEIVNIEGGLKYKVGTVFTTLTAAQISGFGVYLLASSSLSFITGAIGLTLPFAAYTALSSAISVIIGPVGWIGAGLFTLWKINDVNFSKIIPSVIYISWLREKYSKENSNNFQ</sequence>
<evidence type="ECO:0000256" key="1">
    <source>
        <dbReference type="SAM" id="Phobius"/>
    </source>
</evidence>
<name>A0A4R6QFD7_9FLAO</name>
<keyword evidence="1" id="KW-0812">Transmembrane</keyword>
<gene>
    <name evidence="2" type="ORF">BC748_0799</name>
</gene>
<protein>
    <submittedName>
        <fullName evidence="2">Uncharacterized protein YaaW (UPF0174 family)</fullName>
    </submittedName>
</protein>
<evidence type="ECO:0000313" key="2">
    <source>
        <dbReference type="EMBL" id="TDP61185.1"/>
    </source>
</evidence>
<accession>A0A4R6QFD7</accession>
<dbReference type="AlphaFoldDB" id="A0A4R6QFD7"/>
<dbReference type="Proteomes" id="UP000295260">
    <property type="component" value="Unassembled WGS sequence"/>
</dbReference>
<feature type="transmembrane region" description="Helical" evidence="1">
    <location>
        <begin position="235"/>
        <end position="259"/>
    </location>
</feature>
<reference evidence="2 3" key="1">
    <citation type="submission" date="2019-03" db="EMBL/GenBank/DDBJ databases">
        <title>Genomic Encyclopedia of Archaeal and Bacterial Type Strains, Phase II (KMG-II): from individual species to whole genera.</title>
        <authorList>
            <person name="Goeker M."/>
        </authorList>
    </citation>
    <scope>NUCLEOTIDE SEQUENCE [LARGE SCALE GENOMIC DNA]</scope>
    <source>
        <strain evidence="2 3">DSM 25687</strain>
    </source>
</reference>
<comment type="caution">
    <text evidence="2">The sequence shown here is derived from an EMBL/GenBank/DDBJ whole genome shotgun (WGS) entry which is preliminary data.</text>
</comment>
<keyword evidence="3" id="KW-1185">Reference proteome</keyword>
<evidence type="ECO:0000313" key="3">
    <source>
        <dbReference type="Proteomes" id="UP000295260"/>
    </source>
</evidence>
<proteinExistence type="predicted"/>
<organism evidence="2 3">
    <name type="scientific">Flavobacterium dankookense</name>
    <dbReference type="NCBI Taxonomy" id="706186"/>
    <lineage>
        <taxon>Bacteria</taxon>
        <taxon>Pseudomonadati</taxon>
        <taxon>Bacteroidota</taxon>
        <taxon>Flavobacteriia</taxon>
        <taxon>Flavobacteriales</taxon>
        <taxon>Flavobacteriaceae</taxon>
        <taxon>Flavobacterium</taxon>
    </lineage>
</organism>
<keyword evidence="1" id="KW-0472">Membrane</keyword>
<feature type="transmembrane region" description="Helical" evidence="1">
    <location>
        <begin position="265"/>
        <end position="284"/>
    </location>
</feature>
<keyword evidence="1" id="KW-1133">Transmembrane helix</keyword>